<evidence type="ECO:0000313" key="2">
    <source>
        <dbReference type="Proteomes" id="UP000193749"/>
    </source>
</evidence>
<keyword evidence="2" id="KW-1185">Reference proteome</keyword>
<organism evidence="1 2">
    <name type="scientific">Pantoea cypripedii</name>
    <name type="common">Pectobacterium cypripedii</name>
    <name type="synonym">Erwinia cypripedii</name>
    <dbReference type="NCBI Taxonomy" id="55209"/>
    <lineage>
        <taxon>Bacteria</taxon>
        <taxon>Pseudomonadati</taxon>
        <taxon>Pseudomonadota</taxon>
        <taxon>Gammaproteobacteria</taxon>
        <taxon>Enterobacterales</taxon>
        <taxon>Erwiniaceae</taxon>
        <taxon>Pantoea</taxon>
    </lineage>
</organism>
<sequence>MNASDYLRLKFSTEKELSLTLEKGIKGTAIGAYNTLDDVYHGIERASWYSSCFFDKYQDVCKEIGHEDLRMLKAIKELYRRRDIIAFMIDLYIKYLFSKYEERPIEAANHGLKKTAGVVAGIVAARTTNKAFSYSIAEAIANATNTTLAVKNRVGSMGMIWFSAAQMYGKNQKSAMAARRLRMSDPGYYRLLYRANLEMLYVYIEPIISDIINDIKKISDPTAEDIAKVLKEYT</sequence>
<accession>A0A1X1ELE0</accession>
<comment type="caution">
    <text evidence="1">The sequence shown here is derived from an EMBL/GenBank/DDBJ whole genome shotgun (WGS) entry which is preliminary data.</text>
</comment>
<dbReference type="AlphaFoldDB" id="A0A1X1ELE0"/>
<proteinExistence type="predicted"/>
<dbReference type="EMBL" id="MLJI01000002">
    <property type="protein sequence ID" value="ORM89709.1"/>
    <property type="molecule type" value="Genomic_DNA"/>
</dbReference>
<dbReference type="RefSeq" id="WP_084879429.1">
    <property type="nucleotide sequence ID" value="NZ_JAGGMY010000005.1"/>
</dbReference>
<gene>
    <name evidence="1" type="ORF">HA50_24210</name>
</gene>
<reference evidence="1 2" key="1">
    <citation type="journal article" date="2017" name="Antonie Van Leeuwenhoek">
        <title>Phylogenomic resolution of the bacterial genus Pantoea and its relationship with Erwinia and Tatumella.</title>
        <authorList>
            <person name="Palmer M."/>
            <person name="Steenkamp E.T."/>
            <person name="Coetzee M.P."/>
            <person name="Chan W.Y."/>
            <person name="van Zyl E."/>
            <person name="De Maayer P."/>
            <person name="Coutinho T.A."/>
            <person name="Blom J."/>
            <person name="Smits T.H."/>
            <person name="Duffy B."/>
            <person name="Venter S.N."/>
        </authorList>
    </citation>
    <scope>NUCLEOTIDE SEQUENCE [LARGE SCALE GENOMIC DNA]</scope>
    <source>
        <strain evidence="1 2">LMG 2657</strain>
    </source>
</reference>
<dbReference type="Proteomes" id="UP000193749">
    <property type="component" value="Unassembled WGS sequence"/>
</dbReference>
<evidence type="ECO:0000313" key="1">
    <source>
        <dbReference type="EMBL" id="ORM89709.1"/>
    </source>
</evidence>
<dbReference type="STRING" id="55209.HA50_24210"/>
<name>A0A1X1ELE0_PANCY</name>
<dbReference type="OrthoDB" id="6433535at2"/>
<protein>
    <submittedName>
        <fullName evidence="1">Uncharacterized protein</fullName>
    </submittedName>
</protein>